<sequence length="110" mass="12993">MKKQHHDEELTNYWKWISSLSPAVQKAQTNNWDETGRPRNSYPVTNAVISLLNASKNYAEFKEMYYEHNARYVEPTKCEDDCMMYWGIYYAGLNRVVDEMRSITNEGRGN</sequence>
<evidence type="ECO:0000313" key="1">
    <source>
        <dbReference type="EMBL" id="KKN29958.1"/>
    </source>
</evidence>
<comment type="caution">
    <text evidence="1">The sequence shown here is derived from an EMBL/GenBank/DDBJ whole genome shotgun (WGS) entry which is preliminary data.</text>
</comment>
<name>A0A0F9SL28_9ZZZZ</name>
<protein>
    <submittedName>
        <fullName evidence="1">Uncharacterized protein</fullName>
    </submittedName>
</protein>
<reference evidence="1" key="1">
    <citation type="journal article" date="2015" name="Nature">
        <title>Complex archaea that bridge the gap between prokaryotes and eukaryotes.</title>
        <authorList>
            <person name="Spang A."/>
            <person name="Saw J.H."/>
            <person name="Jorgensen S.L."/>
            <person name="Zaremba-Niedzwiedzka K."/>
            <person name="Martijn J."/>
            <person name="Lind A.E."/>
            <person name="van Eijk R."/>
            <person name="Schleper C."/>
            <person name="Guy L."/>
            <person name="Ettema T.J."/>
        </authorList>
    </citation>
    <scope>NUCLEOTIDE SEQUENCE</scope>
</reference>
<dbReference type="AlphaFoldDB" id="A0A0F9SL28"/>
<proteinExistence type="predicted"/>
<dbReference type="EMBL" id="LAZR01002445">
    <property type="protein sequence ID" value="KKN29958.1"/>
    <property type="molecule type" value="Genomic_DNA"/>
</dbReference>
<gene>
    <name evidence="1" type="ORF">LCGC14_0838770</name>
</gene>
<organism evidence="1">
    <name type="scientific">marine sediment metagenome</name>
    <dbReference type="NCBI Taxonomy" id="412755"/>
    <lineage>
        <taxon>unclassified sequences</taxon>
        <taxon>metagenomes</taxon>
        <taxon>ecological metagenomes</taxon>
    </lineage>
</organism>
<accession>A0A0F9SL28</accession>